<evidence type="ECO:0000256" key="5">
    <source>
        <dbReference type="ARBA" id="ARBA00023040"/>
    </source>
</evidence>
<dbReference type="Gene3D" id="1.20.1070.10">
    <property type="entry name" value="Rhodopsin 7-helix transmembrane proteins"/>
    <property type="match status" value="1"/>
</dbReference>
<evidence type="ECO:0000256" key="9">
    <source>
        <dbReference type="SAM" id="Phobius"/>
    </source>
</evidence>
<feature type="domain" description="G-protein coupled receptors family 1 profile" evidence="10">
    <location>
        <begin position="60"/>
        <end position="127"/>
    </location>
</feature>
<gene>
    <name evidence="11" type="ORF">ACAOBT_LOCUS21001</name>
</gene>
<dbReference type="PANTHER" id="PTHR45695:SF9">
    <property type="entry name" value="LEUCOKININ RECEPTOR"/>
    <property type="match status" value="1"/>
</dbReference>
<evidence type="ECO:0000256" key="7">
    <source>
        <dbReference type="ARBA" id="ARBA00023170"/>
    </source>
</evidence>
<keyword evidence="12" id="KW-1185">Reference proteome</keyword>
<keyword evidence="3 9" id="KW-0812">Transmembrane</keyword>
<keyword evidence="6 9" id="KW-0472">Membrane</keyword>
<comment type="caution">
    <text evidence="11">The sequence shown here is derived from an EMBL/GenBank/DDBJ whole genome shotgun (WGS) entry which is preliminary data.</text>
</comment>
<dbReference type="OrthoDB" id="10053194at2759"/>
<dbReference type="Pfam" id="PF00001">
    <property type="entry name" value="7tm_1"/>
    <property type="match status" value="1"/>
</dbReference>
<name>A0A9P0PNI6_ACAOB</name>
<evidence type="ECO:0000259" key="10">
    <source>
        <dbReference type="PROSITE" id="PS50262"/>
    </source>
</evidence>
<evidence type="ECO:0000256" key="3">
    <source>
        <dbReference type="ARBA" id="ARBA00022692"/>
    </source>
</evidence>
<evidence type="ECO:0000256" key="1">
    <source>
        <dbReference type="ARBA" id="ARBA00004141"/>
    </source>
</evidence>
<sequence length="127" mass="14321">MALLNITTNFTLLESLLNRTEDPDPDCDNFLHPDSPLASAYFQTAVYSMYITIFVVALLGNVFVCYTVLSSPRMRTVTNYFIMNLAVGDMLITILCVPFTSVSLVKQYWPFGGFLCPVINYFQVGKH</sequence>
<proteinExistence type="inferred from homology"/>
<evidence type="ECO:0000256" key="8">
    <source>
        <dbReference type="ARBA" id="ARBA00023224"/>
    </source>
</evidence>
<protein>
    <recommendedName>
        <fullName evidence="10">G-protein coupled receptors family 1 profile domain-containing protein</fullName>
    </recommendedName>
</protein>
<dbReference type="InterPro" id="IPR017452">
    <property type="entry name" value="GPCR_Rhodpsn_7TM"/>
</dbReference>
<dbReference type="SUPFAM" id="SSF81321">
    <property type="entry name" value="Family A G protein-coupled receptor-like"/>
    <property type="match status" value="1"/>
</dbReference>
<evidence type="ECO:0000256" key="4">
    <source>
        <dbReference type="ARBA" id="ARBA00022989"/>
    </source>
</evidence>
<evidence type="ECO:0000313" key="11">
    <source>
        <dbReference type="EMBL" id="CAH1992640.1"/>
    </source>
</evidence>
<reference evidence="11" key="1">
    <citation type="submission" date="2022-03" db="EMBL/GenBank/DDBJ databases">
        <authorList>
            <person name="Sayadi A."/>
        </authorList>
    </citation>
    <scope>NUCLEOTIDE SEQUENCE</scope>
</reference>
<dbReference type="GO" id="GO:0005886">
    <property type="term" value="C:plasma membrane"/>
    <property type="evidence" value="ECO:0007669"/>
    <property type="project" value="TreeGrafter"/>
</dbReference>
<comment type="similarity">
    <text evidence="2">Belongs to the G-protein coupled receptor 1 family.</text>
</comment>
<keyword evidence="5" id="KW-0297">G-protein coupled receptor</keyword>
<accession>A0A9P0PNI6</accession>
<keyword evidence="4 9" id="KW-1133">Transmembrane helix</keyword>
<keyword evidence="7" id="KW-0675">Receptor</keyword>
<feature type="transmembrane region" description="Helical" evidence="9">
    <location>
        <begin position="47"/>
        <end position="69"/>
    </location>
</feature>
<comment type="subcellular location">
    <subcellularLocation>
        <location evidence="1">Membrane</location>
        <topology evidence="1">Multi-pass membrane protein</topology>
    </subcellularLocation>
</comment>
<evidence type="ECO:0000313" key="12">
    <source>
        <dbReference type="Proteomes" id="UP001152888"/>
    </source>
</evidence>
<dbReference type="EMBL" id="CAKOFQ010007152">
    <property type="protein sequence ID" value="CAH1992640.1"/>
    <property type="molecule type" value="Genomic_DNA"/>
</dbReference>
<keyword evidence="8" id="KW-0807">Transducer</keyword>
<dbReference type="PROSITE" id="PS50262">
    <property type="entry name" value="G_PROTEIN_RECEP_F1_2"/>
    <property type="match status" value="1"/>
</dbReference>
<dbReference type="GO" id="GO:0004930">
    <property type="term" value="F:G protein-coupled receptor activity"/>
    <property type="evidence" value="ECO:0007669"/>
    <property type="project" value="UniProtKB-KW"/>
</dbReference>
<dbReference type="Proteomes" id="UP001152888">
    <property type="component" value="Unassembled WGS sequence"/>
</dbReference>
<dbReference type="PRINTS" id="PR00237">
    <property type="entry name" value="GPCRRHODOPSN"/>
</dbReference>
<dbReference type="PANTHER" id="PTHR45695">
    <property type="entry name" value="LEUCOKININ RECEPTOR-RELATED"/>
    <property type="match status" value="1"/>
</dbReference>
<dbReference type="AlphaFoldDB" id="A0A9P0PNI6"/>
<evidence type="ECO:0000256" key="2">
    <source>
        <dbReference type="ARBA" id="ARBA00010663"/>
    </source>
</evidence>
<feature type="transmembrane region" description="Helical" evidence="9">
    <location>
        <begin position="81"/>
        <end position="101"/>
    </location>
</feature>
<evidence type="ECO:0000256" key="6">
    <source>
        <dbReference type="ARBA" id="ARBA00023136"/>
    </source>
</evidence>
<dbReference type="InterPro" id="IPR000276">
    <property type="entry name" value="GPCR_Rhodpsn"/>
</dbReference>
<organism evidence="11 12">
    <name type="scientific">Acanthoscelides obtectus</name>
    <name type="common">Bean weevil</name>
    <name type="synonym">Bruchus obtectus</name>
    <dbReference type="NCBI Taxonomy" id="200917"/>
    <lineage>
        <taxon>Eukaryota</taxon>
        <taxon>Metazoa</taxon>
        <taxon>Ecdysozoa</taxon>
        <taxon>Arthropoda</taxon>
        <taxon>Hexapoda</taxon>
        <taxon>Insecta</taxon>
        <taxon>Pterygota</taxon>
        <taxon>Neoptera</taxon>
        <taxon>Endopterygota</taxon>
        <taxon>Coleoptera</taxon>
        <taxon>Polyphaga</taxon>
        <taxon>Cucujiformia</taxon>
        <taxon>Chrysomeloidea</taxon>
        <taxon>Chrysomelidae</taxon>
        <taxon>Bruchinae</taxon>
        <taxon>Bruchini</taxon>
        <taxon>Acanthoscelides</taxon>
    </lineage>
</organism>